<dbReference type="SUPFAM" id="SSF56112">
    <property type="entry name" value="Protein kinase-like (PK-like)"/>
    <property type="match status" value="1"/>
</dbReference>
<dbReference type="InterPro" id="IPR008271">
    <property type="entry name" value="Ser/Thr_kinase_AS"/>
</dbReference>
<dbReference type="EMBL" id="WIQW01000004">
    <property type="protein sequence ID" value="KAF3111300.1"/>
    <property type="molecule type" value="Genomic_DNA"/>
</dbReference>
<dbReference type="GO" id="GO:0005634">
    <property type="term" value="C:nucleus"/>
    <property type="evidence" value="ECO:0007669"/>
    <property type="project" value="TreeGrafter"/>
</dbReference>
<feature type="region of interest" description="Disordered" evidence="1">
    <location>
        <begin position="616"/>
        <end position="637"/>
    </location>
</feature>
<organism evidence="3 4">
    <name type="scientific">Orbilia oligospora</name>
    <name type="common">Nematode-trapping fungus</name>
    <name type="synonym">Arthrobotrys oligospora</name>
    <dbReference type="NCBI Taxonomy" id="2813651"/>
    <lineage>
        <taxon>Eukaryota</taxon>
        <taxon>Fungi</taxon>
        <taxon>Dikarya</taxon>
        <taxon>Ascomycota</taxon>
        <taxon>Pezizomycotina</taxon>
        <taxon>Orbiliomycetes</taxon>
        <taxon>Orbiliales</taxon>
        <taxon>Orbiliaceae</taxon>
        <taxon>Orbilia</taxon>
    </lineage>
</organism>
<dbReference type="AlphaFoldDB" id="A0A7C8NM90"/>
<evidence type="ECO:0000259" key="2">
    <source>
        <dbReference type="PROSITE" id="PS50011"/>
    </source>
</evidence>
<proteinExistence type="predicted"/>
<dbReference type="InterPro" id="IPR011009">
    <property type="entry name" value="Kinase-like_dom_sf"/>
</dbReference>
<evidence type="ECO:0000313" key="3">
    <source>
        <dbReference type="EMBL" id="KAF3111300.1"/>
    </source>
</evidence>
<dbReference type="PANTHER" id="PTHR44167">
    <property type="entry name" value="OVARIAN-SPECIFIC SERINE/THREONINE-PROTEIN KINASE LOK-RELATED"/>
    <property type="match status" value="1"/>
</dbReference>
<dbReference type="PROSITE" id="PS50011">
    <property type="entry name" value="PROTEIN_KINASE_DOM"/>
    <property type="match status" value="1"/>
</dbReference>
<dbReference type="GO" id="GO:0005524">
    <property type="term" value="F:ATP binding"/>
    <property type="evidence" value="ECO:0007669"/>
    <property type="project" value="InterPro"/>
</dbReference>
<dbReference type="PROSITE" id="PS00108">
    <property type="entry name" value="PROTEIN_KINASE_ST"/>
    <property type="match status" value="1"/>
</dbReference>
<dbReference type="Gene3D" id="1.10.510.10">
    <property type="entry name" value="Transferase(Phosphotransferase) domain 1"/>
    <property type="match status" value="1"/>
</dbReference>
<reference evidence="3 4" key="1">
    <citation type="submission" date="2019-06" db="EMBL/GenBank/DDBJ databases">
        <authorList>
            <person name="Palmer J.M."/>
        </authorList>
    </citation>
    <scope>NUCLEOTIDE SEQUENCE [LARGE SCALE GENOMIC DNA]</scope>
    <source>
        <strain evidence="3 4">TWF102</strain>
    </source>
</reference>
<dbReference type="PANTHER" id="PTHR44167:SF24">
    <property type="entry name" value="SERINE_THREONINE-PROTEIN KINASE CHK2"/>
    <property type="match status" value="1"/>
</dbReference>
<name>A0A7C8NM90_ORBOL</name>
<dbReference type="Proteomes" id="UP000475325">
    <property type="component" value="Unassembled WGS sequence"/>
</dbReference>
<dbReference type="CDD" id="cd00180">
    <property type="entry name" value="PKc"/>
    <property type="match status" value="1"/>
</dbReference>
<comment type="caution">
    <text evidence="3">The sequence shown here is derived from an EMBL/GenBank/DDBJ whole genome shotgun (WGS) entry which is preliminary data.</text>
</comment>
<dbReference type="GO" id="GO:0004674">
    <property type="term" value="F:protein serine/threonine kinase activity"/>
    <property type="evidence" value="ECO:0007669"/>
    <property type="project" value="TreeGrafter"/>
</dbReference>
<feature type="domain" description="Protein kinase" evidence="2">
    <location>
        <begin position="170"/>
        <end position="456"/>
    </location>
</feature>
<dbReference type="SMART" id="SM00220">
    <property type="entry name" value="S_TKc"/>
    <property type="match status" value="1"/>
</dbReference>
<protein>
    <recommendedName>
        <fullName evidence="2">Protein kinase domain-containing protein</fullName>
    </recommendedName>
</protein>
<evidence type="ECO:0000313" key="4">
    <source>
        <dbReference type="Proteomes" id="UP000475325"/>
    </source>
</evidence>
<dbReference type="GO" id="GO:0005737">
    <property type="term" value="C:cytoplasm"/>
    <property type="evidence" value="ECO:0007669"/>
    <property type="project" value="TreeGrafter"/>
</dbReference>
<dbReference type="Pfam" id="PF00069">
    <property type="entry name" value="Pkinase"/>
    <property type="match status" value="1"/>
</dbReference>
<dbReference type="Gene3D" id="2.60.200.20">
    <property type="match status" value="1"/>
</dbReference>
<sequence>MRHVKPHIRKQDVDPSDVLYVYLWRKPFLSVFSHPQNEHRIKLLPDISGRRSKRRQRVIVLSLKDPPRDIKKGWVFGTNPDTADIVLDKVPGCDQKQFIIGFNHTSGVLILTDCSSSGTLYSPDPDKGFTPISLHNQTVVLKERAVINAGEHSLLIFSPQTEGNDIRYQKELVEKLGTAFTGTVSPITPSALHLDEELLPEFAIGKVIHRPKTSNYHVSVITEMSTGGKFIAKVFREGYDLDQEVEFLKRLQHDNIIQASEVVTSLTSTYVLMPCAKGSLFDFDCTRWDIEQKNVLATQLSSGLSYMHSLGIAHGDIKSPNILVFGLNPLHLKICDLGSATQKRSTTLKIGTLNYAAPEIRLKKAPDPDIYTDEYHTRPTDIWSLGLVLLECFDRAHRSCKSFRWGQHQRTLANKALSFVQRSDTISRLISRTIIIAPEARITATDCWKICQETGVEVKQPSEAQITSFPESVSNEPSKPISTYEIVTTTIQIQTTVPEIDNIARIYKFGQRQSFLHPPVEFSVTLQSTQLITMSTESRSEPLITFHSMTTEVASLHSIQVISTALGKRGSQRQVEAAAICTKSTSLELPVPRATAAAVFIEWKAKHKNKMKKSCNKPRKMKKKVQKNGVKRGLKRL</sequence>
<gene>
    <name evidence="3" type="ORF">TWF102_006973</name>
</gene>
<evidence type="ECO:0000256" key="1">
    <source>
        <dbReference type="SAM" id="MobiDB-lite"/>
    </source>
</evidence>
<accession>A0A7C8NM90</accession>
<dbReference type="InterPro" id="IPR000719">
    <property type="entry name" value="Prot_kinase_dom"/>
</dbReference>
<dbReference type="GO" id="GO:0044773">
    <property type="term" value="P:mitotic DNA damage checkpoint signaling"/>
    <property type="evidence" value="ECO:0007669"/>
    <property type="project" value="TreeGrafter"/>
</dbReference>